<dbReference type="Proteomes" id="UP001066276">
    <property type="component" value="Chromosome 5"/>
</dbReference>
<keyword evidence="3" id="KW-1185">Reference proteome</keyword>
<feature type="compositionally biased region" description="Low complexity" evidence="1">
    <location>
        <begin position="87"/>
        <end position="97"/>
    </location>
</feature>
<proteinExistence type="predicted"/>
<reference evidence="2" key="1">
    <citation type="journal article" date="2022" name="bioRxiv">
        <title>Sequencing and chromosome-scale assembly of the giantPleurodeles waltlgenome.</title>
        <authorList>
            <person name="Brown T."/>
            <person name="Elewa A."/>
            <person name="Iarovenko S."/>
            <person name="Subramanian E."/>
            <person name="Araus A.J."/>
            <person name="Petzold A."/>
            <person name="Susuki M."/>
            <person name="Suzuki K.-i.T."/>
            <person name="Hayashi T."/>
            <person name="Toyoda A."/>
            <person name="Oliveira C."/>
            <person name="Osipova E."/>
            <person name="Leigh N.D."/>
            <person name="Simon A."/>
            <person name="Yun M.H."/>
        </authorList>
    </citation>
    <scope>NUCLEOTIDE SEQUENCE</scope>
    <source>
        <strain evidence="2">20211129_DDA</strain>
        <tissue evidence="2">Liver</tissue>
    </source>
</reference>
<evidence type="ECO:0000313" key="2">
    <source>
        <dbReference type="EMBL" id="KAJ1148298.1"/>
    </source>
</evidence>
<sequence length="153" mass="17421">MPLSSLKYGNVCAPWNKRSVQAVNKSPLTFKHALCGRPVFHLLRLWRSYYLQLLASKDGDEDVRLLLGGSRQEAMRRYFRKQRRVESSSSSCESVASLLPKRAAKEKEDDHLRRFIRETLMEPNVVRSQAKPVLGEMSADVSSLSEEEQTPGV</sequence>
<evidence type="ECO:0000313" key="3">
    <source>
        <dbReference type="Proteomes" id="UP001066276"/>
    </source>
</evidence>
<name>A0AAV7R856_PLEWA</name>
<accession>A0AAV7R856</accession>
<protein>
    <submittedName>
        <fullName evidence="2">Uncharacterized protein</fullName>
    </submittedName>
</protein>
<organism evidence="2 3">
    <name type="scientific">Pleurodeles waltl</name>
    <name type="common">Iberian ribbed newt</name>
    <dbReference type="NCBI Taxonomy" id="8319"/>
    <lineage>
        <taxon>Eukaryota</taxon>
        <taxon>Metazoa</taxon>
        <taxon>Chordata</taxon>
        <taxon>Craniata</taxon>
        <taxon>Vertebrata</taxon>
        <taxon>Euteleostomi</taxon>
        <taxon>Amphibia</taxon>
        <taxon>Batrachia</taxon>
        <taxon>Caudata</taxon>
        <taxon>Salamandroidea</taxon>
        <taxon>Salamandridae</taxon>
        <taxon>Pleurodelinae</taxon>
        <taxon>Pleurodeles</taxon>
    </lineage>
</organism>
<feature type="region of interest" description="Disordered" evidence="1">
    <location>
        <begin position="85"/>
        <end position="106"/>
    </location>
</feature>
<comment type="caution">
    <text evidence="2">The sequence shown here is derived from an EMBL/GenBank/DDBJ whole genome shotgun (WGS) entry which is preliminary data.</text>
</comment>
<evidence type="ECO:0000256" key="1">
    <source>
        <dbReference type="SAM" id="MobiDB-lite"/>
    </source>
</evidence>
<dbReference type="EMBL" id="JANPWB010000009">
    <property type="protein sequence ID" value="KAJ1148298.1"/>
    <property type="molecule type" value="Genomic_DNA"/>
</dbReference>
<gene>
    <name evidence="2" type="ORF">NDU88_001135</name>
</gene>
<dbReference type="AlphaFoldDB" id="A0AAV7R856"/>